<gene>
    <name evidence="4" type="ORF">CSSPTR1EN2_LOCUS11829</name>
</gene>
<dbReference type="PANTHER" id="PTHR24015">
    <property type="entry name" value="OS07G0578800 PROTEIN-RELATED"/>
    <property type="match status" value="1"/>
</dbReference>
<dbReference type="Pfam" id="PF01535">
    <property type="entry name" value="PPR"/>
    <property type="match status" value="2"/>
</dbReference>
<evidence type="ECO:0000256" key="2">
    <source>
        <dbReference type="PROSITE-ProRule" id="PRU00708"/>
    </source>
</evidence>
<dbReference type="NCBIfam" id="TIGR00756">
    <property type="entry name" value="PPR"/>
    <property type="match status" value="6"/>
</dbReference>
<dbReference type="PROSITE" id="PS51375">
    <property type="entry name" value="PPR"/>
    <property type="match status" value="5"/>
</dbReference>
<organism evidence="4 5">
    <name type="scientific">Sphagnum troendelagicum</name>
    <dbReference type="NCBI Taxonomy" id="128251"/>
    <lineage>
        <taxon>Eukaryota</taxon>
        <taxon>Viridiplantae</taxon>
        <taxon>Streptophyta</taxon>
        <taxon>Embryophyta</taxon>
        <taxon>Bryophyta</taxon>
        <taxon>Sphagnophytina</taxon>
        <taxon>Sphagnopsida</taxon>
        <taxon>Sphagnales</taxon>
        <taxon>Sphagnaceae</taxon>
        <taxon>Sphagnum</taxon>
    </lineage>
</organism>
<accession>A0ABP0U5U4</accession>
<dbReference type="InterPro" id="IPR046960">
    <property type="entry name" value="PPR_At4g14850-like_plant"/>
</dbReference>
<evidence type="ECO:0000259" key="3">
    <source>
        <dbReference type="Pfam" id="PF14432"/>
    </source>
</evidence>
<dbReference type="Pfam" id="PF14432">
    <property type="entry name" value="DYW_deaminase"/>
    <property type="match status" value="1"/>
</dbReference>
<feature type="domain" description="DYW" evidence="3">
    <location>
        <begin position="498"/>
        <end position="590"/>
    </location>
</feature>
<feature type="repeat" description="PPR" evidence="2">
    <location>
        <begin position="252"/>
        <end position="286"/>
    </location>
</feature>
<proteinExistence type="predicted"/>
<evidence type="ECO:0000313" key="5">
    <source>
        <dbReference type="Proteomes" id="UP001497512"/>
    </source>
</evidence>
<dbReference type="Gene3D" id="1.25.40.10">
    <property type="entry name" value="Tetratricopeptide repeat domain"/>
    <property type="match status" value="3"/>
</dbReference>
<sequence length="590" mass="65883">MELFQQLQQEGMIPDRFTFVQVINACTNLRLLDNGRDIHRQIIQSGCESDLYVSCSLVDMYAKCGSIEDAQAVFNRMPTRDVVAWNAMILGHVKCGQGQKAIMLFPQMQQEGVKPDAVTFMGILNACASVAAIEEGRRIEEQVNQSGLDSDLFVRNSLLDMYAKCGSIEHAQRVFDKMPTHDVVAWNSIILGHVKCGQGQKALALYSQMQQERVEPNAVTFLGILNACASVSALEEGRTIHEQIIQSSFKTDVFVGNSLIDMYAKCGNLEDAKRVFNSMPMRDVGSWTAMLGGYAMYGQGREALGHFKQMCDEGVPINNVTFVSLLSACSHAGLVDEGLRYFETMTSMYNISPTVEHYSVMVDLLGRAGRLNEAEDLIKMMPCEPSASVWKSLLGACRIHGNVEMAERIAKRVLEIDPGDAAGYVMLSNIYAAAGKWDKSANVHKQRLERGVKKQPGRTWIEVNKRMHSFTVDDQNHPQIVAIRAELKKLAVQMEEIGYVPDTKFVLHDVEEEEKVARLCHHSEKLAIAFGLISTPPGTLIRIFKNLRVCGDCHTATKFIAKIVDRQIIVRDGNRFHHFKDGLCSCGDYW</sequence>
<dbReference type="InterPro" id="IPR046848">
    <property type="entry name" value="E_motif"/>
</dbReference>
<dbReference type="EMBL" id="OZ019911">
    <property type="protein sequence ID" value="CAK9213623.1"/>
    <property type="molecule type" value="Genomic_DNA"/>
</dbReference>
<name>A0ABP0U5U4_9BRYO</name>
<evidence type="ECO:0000256" key="1">
    <source>
        <dbReference type="ARBA" id="ARBA00022737"/>
    </source>
</evidence>
<dbReference type="InterPro" id="IPR002885">
    <property type="entry name" value="PPR_rpt"/>
</dbReference>
<feature type="repeat" description="PPR" evidence="2">
    <location>
        <begin position="318"/>
        <end position="348"/>
    </location>
</feature>
<dbReference type="Pfam" id="PF13041">
    <property type="entry name" value="PPR_2"/>
    <property type="match status" value="3"/>
</dbReference>
<dbReference type="Proteomes" id="UP001497512">
    <property type="component" value="Chromosome 19"/>
</dbReference>
<feature type="repeat" description="PPR" evidence="2">
    <location>
        <begin position="182"/>
        <end position="216"/>
    </location>
</feature>
<evidence type="ECO:0000313" key="4">
    <source>
        <dbReference type="EMBL" id="CAK9213623.1"/>
    </source>
</evidence>
<dbReference type="InterPro" id="IPR011990">
    <property type="entry name" value="TPR-like_helical_dom_sf"/>
</dbReference>
<keyword evidence="1" id="KW-0677">Repeat</keyword>
<reference evidence="4" key="1">
    <citation type="submission" date="2024-02" db="EMBL/GenBank/DDBJ databases">
        <authorList>
            <consortium name="ELIXIR-Norway"/>
            <consortium name="Elixir Norway"/>
        </authorList>
    </citation>
    <scope>NUCLEOTIDE SEQUENCE</scope>
</reference>
<feature type="repeat" description="PPR" evidence="2">
    <location>
        <begin position="151"/>
        <end position="181"/>
    </location>
</feature>
<keyword evidence="5" id="KW-1185">Reference proteome</keyword>
<dbReference type="SUPFAM" id="SSF48452">
    <property type="entry name" value="TPR-like"/>
    <property type="match status" value="2"/>
</dbReference>
<feature type="repeat" description="PPR" evidence="2">
    <location>
        <begin position="81"/>
        <end position="115"/>
    </location>
</feature>
<dbReference type="PANTHER" id="PTHR24015:SF548">
    <property type="entry name" value="OS08G0340900 PROTEIN"/>
    <property type="match status" value="1"/>
</dbReference>
<dbReference type="Pfam" id="PF20431">
    <property type="entry name" value="E_motif"/>
    <property type="match status" value="1"/>
</dbReference>
<protein>
    <recommendedName>
        <fullName evidence="3">DYW domain-containing protein</fullName>
    </recommendedName>
</protein>
<dbReference type="InterPro" id="IPR032867">
    <property type="entry name" value="DYW_dom"/>
</dbReference>